<dbReference type="PANTHER" id="PTHR10371">
    <property type="entry name" value="NADH DEHYDROGENASE UBIQUINONE FLAVOPROTEIN 2, MITOCHONDRIAL"/>
    <property type="match status" value="1"/>
</dbReference>
<dbReference type="InterPro" id="IPR036249">
    <property type="entry name" value="Thioredoxin-like_sf"/>
</dbReference>
<feature type="binding site" evidence="7">
    <location>
        <position position="82"/>
    </location>
    <ligand>
        <name>[2Fe-2S] cluster</name>
        <dbReference type="ChEBI" id="CHEBI:190135"/>
    </ligand>
</feature>
<evidence type="ECO:0000256" key="1">
    <source>
        <dbReference type="ARBA" id="ARBA00010643"/>
    </source>
</evidence>
<name>A0A420W8P2_9BACT</name>
<dbReference type="GO" id="GO:0051537">
    <property type="term" value="F:2 iron, 2 sulfur cluster binding"/>
    <property type="evidence" value="ECO:0007669"/>
    <property type="project" value="UniProtKB-KW"/>
</dbReference>
<comment type="cofactor">
    <cofactor evidence="7">
        <name>[2Fe-2S] cluster</name>
        <dbReference type="ChEBI" id="CHEBI:190135"/>
    </cofactor>
    <text evidence="7">Binds 1 [2Fe-2S] cluster.</text>
</comment>
<dbReference type="GO" id="GO:0046872">
    <property type="term" value="F:metal ion binding"/>
    <property type="evidence" value="ECO:0007669"/>
    <property type="project" value="UniProtKB-KW"/>
</dbReference>
<evidence type="ECO:0000256" key="3">
    <source>
        <dbReference type="ARBA" id="ARBA00022723"/>
    </source>
</evidence>
<keyword evidence="9" id="KW-1185">Reference proteome</keyword>
<dbReference type="PROSITE" id="PS01099">
    <property type="entry name" value="COMPLEX1_24K"/>
    <property type="match status" value="1"/>
</dbReference>
<proteinExistence type="inferred from homology"/>
<evidence type="ECO:0000256" key="2">
    <source>
        <dbReference type="ARBA" id="ARBA00022714"/>
    </source>
</evidence>
<organism evidence="8 9">
    <name type="scientific">Thermovibrio guaymasensis</name>
    <dbReference type="NCBI Taxonomy" id="240167"/>
    <lineage>
        <taxon>Bacteria</taxon>
        <taxon>Pseudomonadati</taxon>
        <taxon>Aquificota</taxon>
        <taxon>Aquificia</taxon>
        <taxon>Desulfurobacteriales</taxon>
        <taxon>Desulfurobacteriaceae</taxon>
        <taxon>Thermovibrio</taxon>
    </lineage>
</organism>
<dbReference type="InterPro" id="IPR042128">
    <property type="entry name" value="NuoE_dom"/>
</dbReference>
<evidence type="ECO:0000256" key="7">
    <source>
        <dbReference type="PIRSR" id="PIRSR000216-1"/>
    </source>
</evidence>
<dbReference type="CDD" id="cd03064">
    <property type="entry name" value="TRX_Fd_NuoE"/>
    <property type="match status" value="1"/>
</dbReference>
<dbReference type="SUPFAM" id="SSF52833">
    <property type="entry name" value="Thioredoxin-like"/>
    <property type="match status" value="1"/>
</dbReference>
<comment type="cofactor">
    <cofactor evidence="6">
        <name>[2Fe-2S] cluster</name>
        <dbReference type="ChEBI" id="CHEBI:190135"/>
    </cofactor>
</comment>
<comment type="similarity">
    <text evidence="1">Belongs to the complex I 24 kDa subunit family.</text>
</comment>
<feature type="binding site" evidence="7">
    <location>
        <position position="127"/>
    </location>
    <ligand>
        <name>[2Fe-2S] cluster</name>
        <dbReference type="ChEBI" id="CHEBI:190135"/>
    </ligand>
</feature>
<evidence type="ECO:0000313" key="8">
    <source>
        <dbReference type="EMBL" id="RKQ63683.1"/>
    </source>
</evidence>
<dbReference type="Proteomes" id="UP000280881">
    <property type="component" value="Unassembled WGS sequence"/>
</dbReference>
<dbReference type="GO" id="GO:0003954">
    <property type="term" value="F:NADH dehydrogenase activity"/>
    <property type="evidence" value="ECO:0007669"/>
    <property type="project" value="TreeGrafter"/>
</dbReference>
<keyword evidence="4 7" id="KW-0408">Iron</keyword>
<sequence>MTYEEFREEIKKLKASNKYPSLKSYTLPSLWIAEKNFSRIDPEIIRIIAQELELPLVEVEEAARFYAMFHTKEKGKYVIRVCTNLSCMLNGAEDIVSELKRLLGIEVGQTTPDGLFTLEEYECMGLCDGAPALTINEERFLRVKKEELPQILKKFGWKGE</sequence>
<dbReference type="PANTHER" id="PTHR10371:SF3">
    <property type="entry name" value="NADH DEHYDROGENASE [UBIQUINONE] FLAVOPROTEIN 2, MITOCHONDRIAL"/>
    <property type="match status" value="1"/>
</dbReference>
<dbReference type="InterPro" id="IPR002023">
    <property type="entry name" value="NuoE-like"/>
</dbReference>
<evidence type="ECO:0000313" key="9">
    <source>
        <dbReference type="Proteomes" id="UP000280881"/>
    </source>
</evidence>
<reference evidence="8 9" key="1">
    <citation type="submission" date="2018-10" db="EMBL/GenBank/DDBJ databases">
        <title>Genomic Encyclopedia of Type Strains, Phase IV (KMG-IV): sequencing the most valuable type-strain genomes for metagenomic binning, comparative biology and taxonomic classification.</title>
        <authorList>
            <person name="Goeker M."/>
        </authorList>
    </citation>
    <scope>NUCLEOTIDE SEQUENCE [LARGE SCALE GENOMIC DNA]</scope>
    <source>
        <strain evidence="8 9">DSM 15521</strain>
    </source>
</reference>
<gene>
    <name evidence="8" type="ORF">C7457_0563</name>
</gene>
<keyword evidence="2 7" id="KW-0001">2Fe-2S</keyword>
<protein>
    <submittedName>
        <fullName evidence="8">NADH dehydrogenase subunit E</fullName>
    </submittedName>
</protein>
<dbReference type="RefSeq" id="WP_121169921.1">
    <property type="nucleotide sequence ID" value="NZ_RBIE01000001.1"/>
</dbReference>
<dbReference type="Gene3D" id="3.40.30.10">
    <property type="entry name" value="Glutaredoxin"/>
    <property type="match status" value="1"/>
</dbReference>
<keyword evidence="3 7" id="KW-0479">Metal-binding</keyword>
<evidence type="ECO:0000256" key="5">
    <source>
        <dbReference type="ARBA" id="ARBA00023014"/>
    </source>
</evidence>
<dbReference type="EMBL" id="RBIE01000001">
    <property type="protein sequence ID" value="RKQ63683.1"/>
    <property type="molecule type" value="Genomic_DNA"/>
</dbReference>
<evidence type="ECO:0000256" key="6">
    <source>
        <dbReference type="ARBA" id="ARBA00034078"/>
    </source>
</evidence>
<comment type="caution">
    <text evidence="8">The sequence shown here is derived from an EMBL/GenBank/DDBJ whole genome shotgun (WGS) entry which is preliminary data.</text>
</comment>
<keyword evidence="5 7" id="KW-0411">Iron-sulfur</keyword>
<feature type="binding site" evidence="7">
    <location>
        <position position="123"/>
    </location>
    <ligand>
        <name>[2Fe-2S] cluster</name>
        <dbReference type="ChEBI" id="CHEBI:190135"/>
    </ligand>
</feature>
<dbReference type="InterPro" id="IPR041921">
    <property type="entry name" value="NuoE_N"/>
</dbReference>
<dbReference type="Pfam" id="PF01257">
    <property type="entry name" value="2Fe-2S_thioredx"/>
    <property type="match status" value="1"/>
</dbReference>
<feature type="binding site" evidence="7">
    <location>
        <position position="87"/>
    </location>
    <ligand>
        <name>[2Fe-2S] cluster</name>
        <dbReference type="ChEBI" id="CHEBI:190135"/>
    </ligand>
</feature>
<accession>A0A420W8P2</accession>
<dbReference type="AlphaFoldDB" id="A0A420W8P2"/>
<dbReference type="OrthoDB" id="9807941at2"/>
<evidence type="ECO:0000256" key="4">
    <source>
        <dbReference type="ARBA" id="ARBA00023004"/>
    </source>
</evidence>
<dbReference type="Gene3D" id="1.10.10.1590">
    <property type="entry name" value="NADH-quinone oxidoreductase subunit E"/>
    <property type="match status" value="1"/>
</dbReference>
<dbReference type="PIRSF" id="PIRSF000216">
    <property type="entry name" value="NADH_DH_24kDa"/>
    <property type="match status" value="1"/>
</dbReference>